<dbReference type="eggNOG" id="ENOG502RYKR">
    <property type="taxonomic scope" value="Eukaryota"/>
</dbReference>
<feature type="region of interest" description="Disordered" evidence="1">
    <location>
        <begin position="1"/>
        <end position="24"/>
    </location>
</feature>
<dbReference type="Bgee" id="ENSDARG00000053520">
    <property type="expression patterns" value="Expressed in granulocyte and 7 other cell types or tissues"/>
</dbReference>
<dbReference type="Proteomes" id="UP000000437">
    <property type="component" value="Chromosome 12"/>
</dbReference>
<accession>A0A8M1P2X0</accession>
<dbReference type="OrthoDB" id="548795at2759"/>
<name>E7F593_DANRE</name>
<dbReference type="CTD" id="219557"/>
<evidence type="ECO:0000313" key="2">
    <source>
        <dbReference type="Ensembl" id="ENSDARP00000063437"/>
    </source>
</evidence>
<dbReference type="GeneID" id="100006770"/>
<organism evidence="2">
    <name type="scientific">Danio rerio</name>
    <name type="common">Zebrafish</name>
    <name type="synonym">Brachydanio rerio</name>
    <dbReference type="NCBI Taxonomy" id="7955"/>
    <lineage>
        <taxon>Eukaryota</taxon>
        <taxon>Metazoa</taxon>
        <taxon>Chordata</taxon>
        <taxon>Craniata</taxon>
        <taxon>Vertebrata</taxon>
        <taxon>Euteleostomi</taxon>
        <taxon>Actinopterygii</taxon>
        <taxon>Neopterygii</taxon>
        <taxon>Teleostei</taxon>
        <taxon>Ostariophysi</taxon>
        <taxon>Cypriniformes</taxon>
        <taxon>Danionidae</taxon>
        <taxon>Danioninae</taxon>
        <taxon>Danio</taxon>
    </lineage>
</organism>
<dbReference type="EMBL" id="LO017829">
    <property type="status" value="NOT_ANNOTATED_CDS"/>
    <property type="molecule type" value="Genomic_DNA"/>
</dbReference>
<dbReference type="AGR" id="ZFIN:ZDB-GENE-240222-1"/>
<dbReference type="PANTHER" id="PTHR34035">
    <property type="entry name" value="TESTIS-EXPRESSED PROTEIN 47"/>
    <property type="match status" value="1"/>
</dbReference>
<dbReference type="AlphaFoldDB" id="E7F593"/>
<dbReference type="InterPro" id="IPR055308">
    <property type="entry name" value="TEX47-like"/>
</dbReference>
<reference evidence="4" key="3">
    <citation type="journal article" date="2022" name="Nat. Genet.">
        <title>Discovery of a genetic module essential for assigning left-right asymmetry in humans and ancestral vertebrates.</title>
        <authorList>
            <person name="Szenker-Ravi E."/>
            <person name="Ott T."/>
            <person name="Khatoo M."/>
            <person name="Moreau de Bellaing A."/>
            <person name="Goh W.X."/>
            <person name="Chong Y.L."/>
            <person name="Beckers A."/>
            <person name="Kannesan D."/>
            <person name="Louvel G."/>
            <person name="Anujan P."/>
            <person name="Ravi V."/>
            <person name="Bonnard C."/>
            <person name="Moutton S."/>
            <person name="Schoen P."/>
            <person name="Fradin M."/>
            <person name="Colin E."/>
            <person name="Megarbane A."/>
            <person name="Daou L."/>
            <person name="Chehab G."/>
            <person name="Di Filippo S."/>
            <person name="Rooryck C."/>
            <person name="Deleuze J.F."/>
            <person name="Boland A."/>
            <person name="Arribard N."/>
            <person name="Eker R."/>
            <person name="Tohari S."/>
            <person name="Ng A.Y."/>
            <person name="Rio M."/>
            <person name="Lim C.T."/>
            <person name="Eisenhaber B."/>
            <person name="Eisenhaber F."/>
            <person name="Venkatesh B."/>
            <person name="Amiel J."/>
            <person name="Crollius H.R."/>
            <person name="Gordon C.T."/>
            <person name="Gossler A."/>
            <person name="Roy S."/>
            <person name="Attie-Bitach T."/>
            <person name="Blum M."/>
            <person name="Bouvagnet P."/>
            <person name="Reversade B."/>
        </authorList>
    </citation>
    <scope>NUCLEOTIDE SEQUENCE</scope>
    <source>
        <strain evidence="4">Tuebingen</strain>
    </source>
</reference>
<dbReference type="Pfam" id="PF24787">
    <property type="entry name" value="TEX47"/>
    <property type="match status" value="1"/>
</dbReference>
<dbReference type="RefSeq" id="NP_001313643.1">
    <property type="nucleotide sequence ID" value="NM_001326714.1"/>
</dbReference>
<dbReference type="GeneTree" id="ENSGT00390000005565"/>
<reference evidence="2" key="1">
    <citation type="submission" date="2011-07" db="UniProtKB">
        <authorList>
            <consortium name="Ensembl"/>
        </authorList>
    </citation>
    <scope>IDENTIFICATION</scope>
    <source>
        <strain evidence="2">Tuebingen</strain>
    </source>
</reference>
<dbReference type="ZFIN" id="ZDB-GENE-240222-1">
    <property type="gene designation" value="tex47"/>
</dbReference>
<evidence type="ECO:0000313" key="5">
    <source>
        <dbReference type="ZFIN" id="ZDB-GENE-240222-1"/>
    </source>
</evidence>
<reference evidence="2 3" key="2">
    <citation type="journal article" date="2013" name="Nature">
        <title>The zebrafish reference genome sequence and its relationship to the human genome.</title>
        <authorList>
            <consortium name="Genome Reference Consortium Zebrafish"/>
            <person name="Howe K."/>
            <person name="Clark M.D."/>
            <person name="Torroja C.F."/>
            <person name="Torrance J."/>
            <person name="Berthelot C."/>
            <person name="Muffato M."/>
            <person name="Collins J.E."/>
            <person name="Humphray S."/>
            <person name="McLaren K."/>
            <person name="Matthews L."/>
            <person name="McLaren S."/>
            <person name="Sealy I."/>
            <person name="Caccamo M."/>
            <person name="Churcher C."/>
            <person name="Scott C."/>
            <person name="Barrett J.C."/>
            <person name="Koch R."/>
            <person name="Rauch G.J."/>
            <person name="White S."/>
            <person name="Chow W."/>
            <person name="Kilian B."/>
            <person name="Quintais L.T."/>
            <person name="Guerra-Assuncao J.A."/>
            <person name="Zhou Y."/>
            <person name="Gu Y."/>
            <person name="Yen J."/>
            <person name="Vogel J.H."/>
            <person name="Eyre T."/>
            <person name="Redmond S."/>
            <person name="Banerjee R."/>
            <person name="Chi J."/>
            <person name="Fu B."/>
            <person name="Langley E."/>
            <person name="Maguire S.F."/>
            <person name="Laird G.K."/>
            <person name="Lloyd D."/>
            <person name="Kenyon E."/>
            <person name="Donaldson S."/>
            <person name="Sehra H."/>
            <person name="Almeida-King J."/>
            <person name="Loveland J."/>
            <person name="Trevanion S."/>
            <person name="Jones M."/>
            <person name="Quail M."/>
            <person name="Willey D."/>
            <person name="Hunt A."/>
            <person name="Burton J."/>
            <person name="Sims S."/>
            <person name="McLay K."/>
            <person name="Plumb B."/>
            <person name="Davis J."/>
            <person name="Clee C."/>
            <person name="Oliver K."/>
            <person name="Clark R."/>
            <person name="Riddle C."/>
            <person name="Elliot D."/>
            <person name="Eliott D."/>
            <person name="Threadgold G."/>
            <person name="Harden G."/>
            <person name="Ware D."/>
            <person name="Begum S."/>
            <person name="Mortimore B."/>
            <person name="Mortimer B."/>
            <person name="Kerry G."/>
            <person name="Heath P."/>
            <person name="Phillimore B."/>
            <person name="Tracey A."/>
            <person name="Corby N."/>
            <person name="Dunn M."/>
            <person name="Johnson C."/>
            <person name="Wood J."/>
            <person name="Clark S."/>
            <person name="Pelan S."/>
            <person name="Griffiths G."/>
            <person name="Smith M."/>
            <person name="Glithero R."/>
            <person name="Howden P."/>
            <person name="Barker N."/>
            <person name="Lloyd C."/>
            <person name="Stevens C."/>
            <person name="Harley J."/>
            <person name="Holt K."/>
            <person name="Panagiotidis G."/>
            <person name="Lovell J."/>
            <person name="Beasley H."/>
            <person name="Henderson C."/>
            <person name="Gordon D."/>
            <person name="Auger K."/>
            <person name="Wright D."/>
            <person name="Collins J."/>
            <person name="Raisen C."/>
            <person name="Dyer L."/>
            <person name="Leung K."/>
            <person name="Robertson L."/>
            <person name="Ambridge K."/>
            <person name="Leongamornlert D."/>
            <person name="McGuire S."/>
            <person name="Gilderthorp R."/>
            <person name="Griffiths C."/>
            <person name="Manthravadi D."/>
            <person name="Nichol S."/>
            <person name="Barker G."/>
            <person name="Whitehead S."/>
            <person name="Kay M."/>
            <person name="Brown J."/>
            <person name="Murnane C."/>
            <person name="Gray E."/>
            <person name="Humphries M."/>
            <person name="Sycamore N."/>
            <person name="Barker D."/>
            <person name="Saunders D."/>
            <person name="Wallis J."/>
            <person name="Babbage A."/>
            <person name="Hammond S."/>
            <person name="Mashreghi-Mohammadi M."/>
            <person name="Barr L."/>
            <person name="Martin S."/>
            <person name="Wray P."/>
            <person name="Ellington A."/>
            <person name="Matthews N."/>
            <person name="Ellwood M."/>
            <person name="Woodmansey R."/>
            <person name="Clark G."/>
            <person name="Cooper J."/>
            <person name="Cooper J."/>
            <person name="Tromans A."/>
            <person name="Grafham D."/>
            <person name="Skuce C."/>
            <person name="Pandian R."/>
            <person name="Andrews R."/>
            <person name="Harrison E."/>
            <person name="Kimberley A."/>
            <person name="Garnett J."/>
            <person name="Fosker N."/>
            <person name="Hall R."/>
            <person name="Garner P."/>
            <person name="Kelly D."/>
            <person name="Bird C."/>
            <person name="Palmer S."/>
            <person name="Gehring I."/>
            <person name="Berger A."/>
            <person name="Dooley C.M."/>
            <person name="Ersan-Urun Z."/>
            <person name="Eser C."/>
            <person name="Geiger H."/>
            <person name="Geisler M."/>
            <person name="Karotki L."/>
            <person name="Kirn A."/>
            <person name="Konantz J."/>
            <person name="Konantz M."/>
            <person name="Oberlander M."/>
            <person name="Rudolph-Geiger S."/>
            <person name="Teucke M."/>
            <person name="Lanz C."/>
            <person name="Raddatz G."/>
            <person name="Osoegawa K."/>
            <person name="Zhu B."/>
            <person name="Rapp A."/>
            <person name="Widaa S."/>
            <person name="Langford C."/>
            <person name="Yang F."/>
            <person name="Schuster S.C."/>
            <person name="Carter N.P."/>
            <person name="Harrow J."/>
            <person name="Ning Z."/>
            <person name="Herrero J."/>
            <person name="Searle S.M."/>
            <person name="Enright A."/>
            <person name="Geisler R."/>
            <person name="Plasterk R.H."/>
            <person name="Lee C."/>
            <person name="Westerfield M."/>
            <person name="de Jong P.J."/>
            <person name="Zon L.I."/>
            <person name="Postlethwait J.H."/>
            <person name="Nusslein-Volhard C."/>
            <person name="Hubbard T.J."/>
            <person name="Roest Crollius H."/>
            <person name="Rogers J."/>
            <person name="Stemple D.L."/>
        </authorList>
    </citation>
    <scope>NUCLEOTIDE SEQUENCE [LARGE SCALE GENOMIC DNA]</scope>
    <source>
        <strain evidence="2">Tuebingen</strain>
    </source>
</reference>
<dbReference type="HOGENOM" id="CLU_089495_0_0_1"/>
<sequence>MEKDASGDSENGSSLFHHRLRARRRTQADSQPKFLLHRLVVAARLSCTPEDRSTVAAHYEKLNMSIQRSRPGEELTGLLLLYPQHTLLVIECSTEALLSVLQDLRHMEENPDSSLILHPRILLVSHDLPCRLFPQWFCMMLSESESRRTEASDEQNPEKLLNQTMKQLLQLGCHLYNTQHNTGSTMLTPDEVLKDVSDVVPPVAAVYRLLQMEALLSPARYISTYHSPIHQPLDSESVWPAVEHLRII</sequence>
<proteinExistence type="predicted"/>
<keyword evidence="3" id="KW-1185">Reference proteome</keyword>
<dbReference type="KEGG" id="dre:100006770"/>
<reference evidence="4" key="4">
    <citation type="submission" date="2025-04" db="UniProtKB">
        <authorList>
            <consortium name="RefSeq"/>
        </authorList>
    </citation>
    <scope>IDENTIFICATION</scope>
    <source>
        <strain evidence="4">Tuebingen</strain>
    </source>
</reference>
<evidence type="ECO:0000256" key="1">
    <source>
        <dbReference type="SAM" id="MobiDB-lite"/>
    </source>
</evidence>
<dbReference type="OMA" id="MDSERTW"/>
<accession>E7F593</accession>
<protein>
    <submittedName>
        <fullName evidence="2">Testis expressed 47</fullName>
    </submittedName>
    <submittedName>
        <fullName evidence="4">Testis-expressed protein 47</fullName>
    </submittedName>
</protein>
<dbReference type="PaxDb" id="7955-ENSDARP00000063437"/>
<dbReference type="Ensembl" id="ENSDART00000063438.7">
    <property type="protein sequence ID" value="ENSDARP00000063437.7"/>
    <property type="gene ID" value="ENSDARG00000053520.6"/>
</dbReference>
<evidence type="ECO:0000313" key="4">
    <source>
        <dbReference type="RefSeq" id="NP_001313643.1"/>
    </source>
</evidence>
<gene>
    <name evidence="2 4 5" type="primary">tex47</name>
    <name evidence="4" type="synonym">c12h7orf62</name>
</gene>
<dbReference type="PANTHER" id="PTHR34035:SF1">
    <property type="entry name" value="TESTIS-EXPRESSED PROTEIN 47"/>
    <property type="match status" value="1"/>
</dbReference>
<evidence type="ECO:0000313" key="3">
    <source>
        <dbReference type="Proteomes" id="UP000000437"/>
    </source>
</evidence>